<organism evidence="5 6">
    <name type="scientific">Shewanella marisflavi</name>
    <dbReference type="NCBI Taxonomy" id="260364"/>
    <lineage>
        <taxon>Bacteria</taxon>
        <taxon>Pseudomonadati</taxon>
        <taxon>Pseudomonadota</taxon>
        <taxon>Gammaproteobacteria</taxon>
        <taxon>Alteromonadales</taxon>
        <taxon>Shewanellaceae</taxon>
        <taxon>Shewanella</taxon>
    </lineage>
</organism>
<dbReference type="KEGG" id="smav:CFF01_06365"/>
<evidence type="ECO:0000256" key="4">
    <source>
        <dbReference type="ARBA" id="ARBA00023315"/>
    </source>
</evidence>
<dbReference type="EMBL" id="CP022272">
    <property type="protein sequence ID" value="ASJ96238.1"/>
    <property type="molecule type" value="Genomic_DNA"/>
</dbReference>
<dbReference type="InterPro" id="IPR001451">
    <property type="entry name" value="Hexapep"/>
</dbReference>
<accession>A0AAC9TYH7</accession>
<dbReference type="PANTHER" id="PTHR23416">
    <property type="entry name" value="SIALIC ACID SYNTHASE-RELATED"/>
    <property type="match status" value="1"/>
</dbReference>
<dbReference type="Proteomes" id="UP000198233">
    <property type="component" value="Chromosome"/>
</dbReference>
<proteinExistence type="inferred from homology"/>
<dbReference type="Pfam" id="PF14602">
    <property type="entry name" value="Hexapep_2"/>
    <property type="match status" value="1"/>
</dbReference>
<gene>
    <name evidence="5" type="ORF">CFF01_06365</name>
</gene>
<dbReference type="RefSeq" id="WP_088904246.1">
    <property type="nucleotide sequence ID" value="NZ_CP022272.1"/>
</dbReference>
<dbReference type="SUPFAM" id="SSF51161">
    <property type="entry name" value="Trimeric LpxA-like enzymes"/>
    <property type="match status" value="1"/>
</dbReference>
<dbReference type="InterPro" id="IPR018357">
    <property type="entry name" value="Hexapep_transf_CS"/>
</dbReference>
<name>A0AAC9TYH7_9GAMM</name>
<evidence type="ECO:0000256" key="2">
    <source>
        <dbReference type="ARBA" id="ARBA00022679"/>
    </source>
</evidence>
<keyword evidence="4 5" id="KW-0012">Acyltransferase</keyword>
<comment type="similarity">
    <text evidence="1">Belongs to the transferase hexapeptide repeat family.</text>
</comment>
<dbReference type="GO" id="GO:0008374">
    <property type="term" value="F:O-acyltransferase activity"/>
    <property type="evidence" value="ECO:0007669"/>
    <property type="project" value="TreeGrafter"/>
</dbReference>
<dbReference type="AlphaFoldDB" id="A0AAC9TYH7"/>
<sequence length="205" mass="22458">METPIDYREQHKQRLAYMPWLYFSLKPKHLSWAKPWQEEIQTQLMAVETVSIGAECFIAPQAKLFAEPGRDIQIGNRCMIAADSFLHGPIVMGNEVAINHGCSLDGGRGKIVIGDQTRIANNVTIYAFNHGMRPDTPIYQQNSQSKGIVIGKDVWIGAQAGIIDGVTIGDGAVIGMGSIVTKDVPDFAIVAGNPARIIGDRRDKK</sequence>
<protein>
    <submittedName>
        <fullName evidence="5">Acyltransferase</fullName>
    </submittedName>
</protein>
<evidence type="ECO:0000313" key="5">
    <source>
        <dbReference type="EMBL" id="ASJ96238.1"/>
    </source>
</evidence>
<dbReference type="InterPro" id="IPR051159">
    <property type="entry name" value="Hexapeptide_acetyltransf"/>
</dbReference>
<evidence type="ECO:0000313" key="6">
    <source>
        <dbReference type="Proteomes" id="UP000198233"/>
    </source>
</evidence>
<dbReference type="GO" id="GO:0005829">
    <property type="term" value="C:cytosol"/>
    <property type="evidence" value="ECO:0007669"/>
    <property type="project" value="TreeGrafter"/>
</dbReference>
<keyword evidence="3" id="KW-0677">Repeat</keyword>
<dbReference type="PANTHER" id="PTHR23416:SF23">
    <property type="entry name" value="ACETYLTRANSFERASE C18B11.09C-RELATED"/>
    <property type="match status" value="1"/>
</dbReference>
<dbReference type="PROSITE" id="PS00101">
    <property type="entry name" value="HEXAPEP_TRANSFERASES"/>
    <property type="match status" value="1"/>
</dbReference>
<dbReference type="InterPro" id="IPR011004">
    <property type="entry name" value="Trimer_LpxA-like_sf"/>
</dbReference>
<reference evidence="5 6" key="1">
    <citation type="submission" date="2017-06" db="EMBL/GenBank/DDBJ databases">
        <title>Complete genome sequence of Shewanella marisflavi EP1 associated with anaerobic 2,4-dinitrotoluene reduction and salt tolerance.</title>
        <authorList>
            <person name="Huang J."/>
        </authorList>
    </citation>
    <scope>NUCLEOTIDE SEQUENCE [LARGE SCALE GENOMIC DNA]</scope>
    <source>
        <strain evidence="5 6">EP1</strain>
    </source>
</reference>
<dbReference type="Gene3D" id="2.160.10.10">
    <property type="entry name" value="Hexapeptide repeat proteins"/>
    <property type="match status" value="2"/>
</dbReference>
<evidence type="ECO:0000256" key="1">
    <source>
        <dbReference type="ARBA" id="ARBA00007274"/>
    </source>
</evidence>
<keyword evidence="2" id="KW-0808">Transferase</keyword>
<dbReference type="CDD" id="cd04647">
    <property type="entry name" value="LbH_MAT_like"/>
    <property type="match status" value="1"/>
</dbReference>
<evidence type="ECO:0000256" key="3">
    <source>
        <dbReference type="ARBA" id="ARBA00022737"/>
    </source>
</evidence>